<feature type="compositionally biased region" description="Basic and acidic residues" evidence="1">
    <location>
        <begin position="23"/>
        <end position="34"/>
    </location>
</feature>
<feature type="compositionally biased region" description="Basic residues" evidence="1">
    <location>
        <begin position="274"/>
        <end position="283"/>
    </location>
</feature>
<feature type="compositionally biased region" description="Polar residues" evidence="1">
    <location>
        <begin position="119"/>
        <end position="132"/>
    </location>
</feature>
<accession>A0AAD7JU82</accession>
<dbReference type="Proteomes" id="UP001215598">
    <property type="component" value="Unassembled WGS sequence"/>
</dbReference>
<dbReference type="AlphaFoldDB" id="A0AAD7JU82"/>
<comment type="caution">
    <text evidence="2">The sequence shown here is derived from an EMBL/GenBank/DDBJ whole genome shotgun (WGS) entry which is preliminary data.</text>
</comment>
<evidence type="ECO:0000313" key="2">
    <source>
        <dbReference type="EMBL" id="KAJ7771811.1"/>
    </source>
</evidence>
<feature type="region of interest" description="Disordered" evidence="1">
    <location>
        <begin position="1"/>
        <end position="283"/>
    </location>
</feature>
<sequence>MFTFGTPAVMAPSARPSTPPRNEMQEFRMEESPTREMQVNTEVKPAETRPTLGGAGSGFSFGNPSSSGSLFGQPAATAPAPAPFSFGASSTPNPFGAATPVESKPFSSSDFGGSASTSNPFSFGQNNATTPSIDPPRPSTAGSFSFQSSAPSTGTGFSFGGASTTSANPFAPQPSVGSAPNSPSTFNQPFSFGGGNAPQQSSSFSFGSQPVSPAGGASTLPQPTTPGGFGGGFGAQPTSPFSAGGLAPPAQPAGGSLFTIGAAPSAPVGSAPRVLKKLPRRKN</sequence>
<feature type="compositionally biased region" description="Low complexity" evidence="1">
    <location>
        <begin position="243"/>
        <end position="272"/>
    </location>
</feature>
<feature type="compositionally biased region" description="Low complexity" evidence="1">
    <location>
        <begin position="60"/>
        <end position="92"/>
    </location>
</feature>
<feature type="compositionally biased region" description="Low complexity" evidence="1">
    <location>
        <begin position="106"/>
        <end position="118"/>
    </location>
</feature>
<proteinExistence type="predicted"/>
<protein>
    <submittedName>
        <fullName evidence="2">Uncharacterized protein</fullName>
    </submittedName>
</protein>
<evidence type="ECO:0000313" key="3">
    <source>
        <dbReference type="Proteomes" id="UP001215598"/>
    </source>
</evidence>
<keyword evidence="3" id="KW-1185">Reference proteome</keyword>
<reference evidence="2" key="1">
    <citation type="submission" date="2023-03" db="EMBL/GenBank/DDBJ databases">
        <title>Massive genome expansion in bonnet fungi (Mycena s.s.) driven by repeated elements and novel gene families across ecological guilds.</title>
        <authorList>
            <consortium name="Lawrence Berkeley National Laboratory"/>
            <person name="Harder C.B."/>
            <person name="Miyauchi S."/>
            <person name="Viragh M."/>
            <person name="Kuo A."/>
            <person name="Thoen E."/>
            <person name="Andreopoulos B."/>
            <person name="Lu D."/>
            <person name="Skrede I."/>
            <person name="Drula E."/>
            <person name="Henrissat B."/>
            <person name="Morin E."/>
            <person name="Kohler A."/>
            <person name="Barry K."/>
            <person name="LaButti K."/>
            <person name="Morin E."/>
            <person name="Salamov A."/>
            <person name="Lipzen A."/>
            <person name="Mereny Z."/>
            <person name="Hegedus B."/>
            <person name="Baldrian P."/>
            <person name="Stursova M."/>
            <person name="Weitz H."/>
            <person name="Taylor A."/>
            <person name="Grigoriev I.V."/>
            <person name="Nagy L.G."/>
            <person name="Martin F."/>
            <person name="Kauserud H."/>
        </authorList>
    </citation>
    <scope>NUCLEOTIDE SEQUENCE</scope>
    <source>
        <strain evidence="2">CBHHK182m</strain>
    </source>
</reference>
<feature type="compositionally biased region" description="Low complexity" evidence="1">
    <location>
        <begin position="198"/>
        <end position="213"/>
    </location>
</feature>
<feature type="compositionally biased region" description="Polar residues" evidence="1">
    <location>
        <begin position="175"/>
        <end position="190"/>
    </location>
</feature>
<name>A0AAD7JU82_9AGAR</name>
<evidence type="ECO:0000256" key="1">
    <source>
        <dbReference type="SAM" id="MobiDB-lite"/>
    </source>
</evidence>
<gene>
    <name evidence="2" type="ORF">B0H16DRAFT_196550</name>
</gene>
<feature type="compositionally biased region" description="Low complexity" evidence="1">
    <location>
        <begin position="148"/>
        <end position="167"/>
    </location>
</feature>
<organism evidence="2 3">
    <name type="scientific">Mycena metata</name>
    <dbReference type="NCBI Taxonomy" id="1033252"/>
    <lineage>
        <taxon>Eukaryota</taxon>
        <taxon>Fungi</taxon>
        <taxon>Dikarya</taxon>
        <taxon>Basidiomycota</taxon>
        <taxon>Agaricomycotina</taxon>
        <taxon>Agaricomycetes</taxon>
        <taxon>Agaricomycetidae</taxon>
        <taxon>Agaricales</taxon>
        <taxon>Marasmiineae</taxon>
        <taxon>Mycenaceae</taxon>
        <taxon>Mycena</taxon>
    </lineage>
</organism>
<dbReference type="EMBL" id="JARKIB010000015">
    <property type="protein sequence ID" value="KAJ7771811.1"/>
    <property type="molecule type" value="Genomic_DNA"/>
</dbReference>